<dbReference type="AlphaFoldDB" id="A0A3G3JWG5"/>
<dbReference type="InterPro" id="IPR018483">
    <property type="entry name" value="Carb_kinase_FGGY_CS"/>
</dbReference>
<dbReference type="EMBL" id="CP033433">
    <property type="protein sequence ID" value="AYQ72191.1"/>
    <property type="molecule type" value="Genomic_DNA"/>
</dbReference>
<dbReference type="InterPro" id="IPR050406">
    <property type="entry name" value="FGGY_Carb_Kinase"/>
</dbReference>
<organism evidence="7 8">
    <name type="scientific">Cohnella candidum</name>
    <dbReference type="NCBI Taxonomy" id="2674991"/>
    <lineage>
        <taxon>Bacteria</taxon>
        <taxon>Bacillati</taxon>
        <taxon>Bacillota</taxon>
        <taxon>Bacilli</taxon>
        <taxon>Bacillales</taxon>
        <taxon>Paenibacillaceae</taxon>
        <taxon>Cohnella</taxon>
    </lineage>
</organism>
<dbReference type="Proteomes" id="UP000269097">
    <property type="component" value="Chromosome"/>
</dbReference>
<dbReference type="PIRSF" id="PIRSF000538">
    <property type="entry name" value="GlpK"/>
    <property type="match status" value="1"/>
</dbReference>
<dbReference type="InterPro" id="IPR018485">
    <property type="entry name" value="FGGY_C"/>
</dbReference>
<dbReference type="Pfam" id="PF00370">
    <property type="entry name" value="FGGY_N"/>
    <property type="match status" value="1"/>
</dbReference>
<evidence type="ECO:0000256" key="1">
    <source>
        <dbReference type="ARBA" id="ARBA00009156"/>
    </source>
</evidence>
<dbReference type="Pfam" id="PF02782">
    <property type="entry name" value="FGGY_C"/>
    <property type="match status" value="1"/>
</dbReference>
<dbReference type="GO" id="GO:0016301">
    <property type="term" value="F:kinase activity"/>
    <property type="evidence" value="ECO:0007669"/>
    <property type="project" value="UniProtKB-KW"/>
</dbReference>
<proteinExistence type="inferred from homology"/>
<dbReference type="InterPro" id="IPR000577">
    <property type="entry name" value="Carb_kinase_FGGY"/>
</dbReference>
<dbReference type="InterPro" id="IPR043129">
    <property type="entry name" value="ATPase_NBD"/>
</dbReference>
<dbReference type="InterPro" id="IPR018484">
    <property type="entry name" value="FGGY_N"/>
</dbReference>
<sequence>METQRLLLGIDVGTTHCKAALFAEDGGLLRQAKTNTPRYEEDGFEYFDPKRLSEGIVALIREAVTPAEARHVACVGVTSMAETGLLVDAASGQARSPLLPWFSPCAKAQSERMVGEGDPMERFAATGLRGSFKYGLAKLLWLKERAPDRLENAVWLSAADYAAYGLTGAMATDYTLAARTYAYRIDRKEWDRDWIRHFGLAPALFPEVYPSGMPIGGITKSIENVTGIPEGVPVAIAGHDHVAASVAIGVTRPGEVMDSIGTAETLLGVFDRRALVQEDWDSGLSFGLHPANGRLFWMGGLSASGGSVEWFRTALSDPALSYEKIIGLLDGTSPEPTGILYFPYLSGSGAPMPDPDAKAAFFGITSRHRQADLLKAVLEGTAYEMEAIRRSAARIAGTPIDRTVVTGGGVRNRHWLQIKANVSGSRIRLPDEPETALLGAALLAGIGCGIYANMEQALEVAAGRRNETIVEPQNDIHESYRAIYERVYMPLQQPLRQYSKII</sequence>
<dbReference type="SUPFAM" id="SSF53067">
    <property type="entry name" value="Actin-like ATPase domain"/>
    <property type="match status" value="2"/>
</dbReference>
<dbReference type="GO" id="GO:0016773">
    <property type="term" value="F:phosphotransferase activity, alcohol group as acceptor"/>
    <property type="evidence" value="ECO:0007669"/>
    <property type="project" value="InterPro"/>
</dbReference>
<name>A0A3G3JWG5_9BACL</name>
<dbReference type="Gene3D" id="3.30.420.40">
    <property type="match status" value="2"/>
</dbReference>
<dbReference type="PROSITE" id="PS00445">
    <property type="entry name" value="FGGY_KINASES_2"/>
    <property type="match status" value="1"/>
</dbReference>
<gene>
    <name evidence="7" type="ORF">EAV92_06170</name>
</gene>
<dbReference type="GO" id="GO:0005975">
    <property type="term" value="P:carbohydrate metabolic process"/>
    <property type="evidence" value="ECO:0007669"/>
    <property type="project" value="InterPro"/>
</dbReference>
<keyword evidence="8" id="KW-1185">Reference proteome</keyword>
<dbReference type="RefSeq" id="WP_123040251.1">
    <property type="nucleotide sequence ID" value="NZ_CP033433.1"/>
</dbReference>
<evidence type="ECO:0000256" key="3">
    <source>
        <dbReference type="ARBA" id="ARBA00022777"/>
    </source>
</evidence>
<evidence type="ECO:0000313" key="8">
    <source>
        <dbReference type="Proteomes" id="UP000269097"/>
    </source>
</evidence>
<keyword evidence="3 4" id="KW-0418">Kinase</keyword>
<keyword evidence="2 4" id="KW-0808">Transferase</keyword>
<evidence type="ECO:0000259" key="5">
    <source>
        <dbReference type="Pfam" id="PF00370"/>
    </source>
</evidence>
<feature type="domain" description="Carbohydrate kinase FGGY N-terminal" evidence="5">
    <location>
        <begin position="7"/>
        <end position="246"/>
    </location>
</feature>
<reference evidence="7 8" key="1">
    <citation type="submission" date="2018-10" db="EMBL/GenBank/DDBJ databases">
        <title>Genome Sequence of Cohnella sp.</title>
        <authorList>
            <person name="Srinivasan S."/>
            <person name="Kim M.K."/>
        </authorList>
    </citation>
    <scope>NUCLEOTIDE SEQUENCE [LARGE SCALE GENOMIC DNA]</scope>
    <source>
        <strain evidence="7 8">18JY8-7</strain>
    </source>
</reference>
<evidence type="ECO:0000256" key="2">
    <source>
        <dbReference type="ARBA" id="ARBA00022679"/>
    </source>
</evidence>
<comment type="similarity">
    <text evidence="1 4">Belongs to the FGGY kinase family.</text>
</comment>
<dbReference type="CDD" id="cd07773">
    <property type="entry name" value="ASKHA_NBD_FGGY_FK"/>
    <property type="match status" value="1"/>
</dbReference>
<evidence type="ECO:0000256" key="4">
    <source>
        <dbReference type="RuleBase" id="RU003733"/>
    </source>
</evidence>
<evidence type="ECO:0000259" key="6">
    <source>
        <dbReference type="Pfam" id="PF02782"/>
    </source>
</evidence>
<dbReference type="KEGG" id="coh:EAV92_06170"/>
<feature type="domain" description="Carbohydrate kinase FGGY C-terminal" evidence="6">
    <location>
        <begin position="294"/>
        <end position="446"/>
    </location>
</feature>
<evidence type="ECO:0000313" key="7">
    <source>
        <dbReference type="EMBL" id="AYQ72191.1"/>
    </source>
</evidence>
<protein>
    <submittedName>
        <fullName evidence="7">Carbohydrate kinase</fullName>
    </submittedName>
</protein>
<dbReference type="PANTHER" id="PTHR43095">
    <property type="entry name" value="SUGAR KINASE"/>
    <property type="match status" value="1"/>
</dbReference>
<accession>A0A3G3JWG5</accession>